<reference evidence="1 2" key="1">
    <citation type="journal article" date="2018" name="G3 (Bethesda)">
        <title>Phylogenetic and Phylogenomic Definition of Rhizopus Species.</title>
        <authorList>
            <person name="Gryganskyi A.P."/>
            <person name="Golan J."/>
            <person name="Dolatabadi S."/>
            <person name="Mondo S."/>
            <person name="Robb S."/>
            <person name="Idnurm A."/>
            <person name="Muszewska A."/>
            <person name="Steczkiewicz K."/>
            <person name="Masonjones S."/>
            <person name="Liao H.L."/>
            <person name="Gajdeczka M.T."/>
            <person name="Anike F."/>
            <person name="Vuek A."/>
            <person name="Anishchenko I.M."/>
            <person name="Voigt K."/>
            <person name="de Hoog G.S."/>
            <person name="Smith M.E."/>
            <person name="Heitman J."/>
            <person name="Vilgalys R."/>
            <person name="Stajich J.E."/>
        </authorList>
    </citation>
    <scope>NUCLEOTIDE SEQUENCE [LARGE SCALE GENOMIC DNA]</scope>
    <source>
        <strain evidence="1 2">LSU 92-RS-03</strain>
    </source>
</reference>
<evidence type="ECO:0000313" key="1">
    <source>
        <dbReference type="EMBL" id="RCH83084.1"/>
    </source>
</evidence>
<dbReference type="AlphaFoldDB" id="A0A367IZH0"/>
<sequence>IKMVTEDFDSLFDGISMFGFDTFEEVYSPLFDSQDNSPAANLLEAASLNFVLSSVEHSMQLLGKHHNL</sequence>
<evidence type="ECO:0000313" key="2">
    <source>
        <dbReference type="Proteomes" id="UP000253551"/>
    </source>
</evidence>
<feature type="non-terminal residue" evidence="1">
    <location>
        <position position="1"/>
    </location>
</feature>
<keyword evidence="2" id="KW-1185">Reference proteome</keyword>
<dbReference type="STRING" id="4846.A0A367IZH0"/>
<dbReference type="EMBL" id="PJQM01004864">
    <property type="protein sequence ID" value="RCH83084.1"/>
    <property type="molecule type" value="Genomic_DNA"/>
</dbReference>
<organism evidence="1 2">
    <name type="scientific">Rhizopus stolonifer</name>
    <name type="common">Rhizopus nigricans</name>
    <dbReference type="NCBI Taxonomy" id="4846"/>
    <lineage>
        <taxon>Eukaryota</taxon>
        <taxon>Fungi</taxon>
        <taxon>Fungi incertae sedis</taxon>
        <taxon>Mucoromycota</taxon>
        <taxon>Mucoromycotina</taxon>
        <taxon>Mucoromycetes</taxon>
        <taxon>Mucorales</taxon>
        <taxon>Mucorineae</taxon>
        <taxon>Rhizopodaceae</taxon>
        <taxon>Rhizopus</taxon>
    </lineage>
</organism>
<dbReference type="Proteomes" id="UP000253551">
    <property type="component" value="Unassembled WGS sequence"/>
</dbReference>
<gene>
    <name evidence="1" type="ORF">CU098_008808</name>
</gene>
<name>A0A367IZH0_RHIST</name>
<accession>A0A367IZH0</accession>
<protein>
    <submittedName>
        <fullName evidence="1">Uncharacterized protein</fullName>
    </submittedName>
</protein>
<comment type="caution">
    <text evidence="1">The sequence shown here is derived from an EMBL/GenBank/DDBJ whole genome shotgun (WGS) entry which is preliminary data.</text>
</comment>
<proteinExistence type="predicted"/>